<dbReference type="CDD" id="cd00093">
    <property type="entry name" value="HTH_XRE"/>
    <property type="match status" value="1"/>
</dbReference>
<proteinExistence type="predicted"/>
<evidence type="ECO:0000259" key="1">
    <source>
        <dbReference type="PROSITE" id="PS50943"/>
    </source>
</evidence>
<evidence type="ECO:0000313" key="2">
    <source>
        <dbReference type="EMBL" id="TGY15760.1"/>
    </source>
</evidence>
<dbReference type="InterPro" id="IPR010982">
    <property type="entry name" value="Lambda_DNA-bd_dom_sf"/>
</dbReference>
<reference evidence="2 3" key="1">
    <citation type="submission" date="2019-04" db="EMBL/GenBank/DDBJ databases">
        <title>Microbes associate with the intestines of laboratory mice.</title>
        <authorList>
            <person name="Navarre W."/>
            <person name="Wong E."/>
            <person name="Huang K."/>
            <person name="Tropini C."/>
            <person name="Ng K."/>
            <person name="Yu B."/>
        </authorList>
    </citation>
    <scope>NUCLEOTIDE SEQUENCE [LARGE SCALE GENOMIC DNA]</scope>
    <source>
        <strain evidence="2 3">NM61_E11</strain>
    </source>
</reference>
<protein>
    <submittedName>
        <fullName evidence="2">Rgg/GadR/MutR family transcriptional regulator</fullName>
    </submittedName>
</protein>
<dbReference type="SUPFAM" id="SSF47413">
    <property type="entry name" value="lambda repressor-like DNA-binding domains"/>
    <property type="match status" value="1"/>
</dbReference>
<dbReference type="PROSITE" id="PS50943">
    <property type="entry name" value="HTH_CROC1"/>
    <property type="match status" value="1"/>
</dbReference>
<accession>A0A4V3REB0</accession>
<dbReference type="Gene3D" id="1.10.260.40">
    <property type="entry name" value="lambda repressor-like DNA-binding domains"/>
    <property type="match status" value="1"/>
</dbReference>
<dbReference type="EMBL" id="SRYV01000007">
    <property type="protein sequence ID" value="TGY15760.1"/>
    <property type="molecule type" value="Genomic_DNA"/>
</dbReference>
<sequence length="285" mass="33275">MSLKNNLGYKYRLIRKSKQISLKSAAHDITSVSHLSDWENGKTLMDIELVLQLLERINIEPYDFFDQNGVSKLLFYTEDVIQMYAENDIQGLKEMFNIIKTNYELNPQDKKLFFKMSIVANFYMDLTERNLLSNKDIAVLQLRFSNLDSWYIEDIVLFGNIQLLLPSSSIYRTTRSLISCSIENDGINNKMVLNTIINAIFVLLKKQEPILASKILTILKHQSIFEKHASEIIRIEFMEKLIKFINSGNQEEIEMFLKTLEALKLNNTVRDFKFAFSQIKDIYTP</sequence>
<dbReference type="Pfam" id="PF21259">
    <property type="entry name" value="Rgg_C"/>
    <property type="match status" value="1"/>
</dbReference>
<dbReference type="Pfam" id="PF01381">
    <property type="entry name" value="HTH_3"/>
    <property type="match status" value="1"/>
</dbReference>
<dbReference type="InterPro" id="IPR053163">
    <property type="entry name" value="HTH-type_regulator_Rgg"/>
</dbReference>
<dbReference type="InterPro" id="IPR010057">
    <property type="entry name" value="Transcription_activator_Rgg_C"/>
</dbReference>
<organism evidence="2 3">
    <name type="scientific">Lactobacillus intestinalis</name>
    <dbReference type="NCBI Taxonomy" id="151781"/>
    <lineage>
        <taxon>Bacteria</taxon>
        <taxon>Bacillati</taxon>
        <taxon>Bacillota</taxon>
        <taxon>Bacilli</taxon>
        <taxon>Lactobacillales</taxon>
        <taxon>Lactobacillaceae</taxon>
        <taxon>Lactobacillus</taxon>
    </lineage>
</organism>
<dbReference type="Proteomes" id="UP000309117">
    <property type="component" value="Unassembled WGS sequence"/>
</dbReference>
<dbReference type="AlphaFoldDB" id="A0A4V3REB0"/>
<comment type="caution">
    <text evidence="2">The sequence shown here is derived from an EMBL/GenBank/DDBJ whole genome shotgun (WGS) entry which is preliminary data.</text>
</comment>
<feature type="domain" description="HTH cro/C1-type" evidence="1">
    <location>
        <begin position="12"/>
        <end position="65"/>
    </location>
</feature>
<dbReference type="SMART" id="SM00530">
    <property type="entry name" value="HTH_XRE"/>
    <property type="match status" value="1"/>
</dbReference>
<evidence type="ECO:0000313" key="3">
    <source>
        <dbReference type="Proteomes" id="UP000309117"/>
    </source>
</evidence>
<name>A0A4V3REB0_9LACO</name>
<dbReference type="RefSeq" id="WP_004044994.1">
    <property type="nucleotide sequence ID" value="NZ_AQFR02000003.1"/>
</dbReference>
<dbReference type="Gene3D" id="1.25.40.400">
    <property type="match status" value="1"/>
</dbReference>
<gene>
    <name evidence="2" type="ORF">E5351_04570</name>
</gene>
<dbReference type="GO" id="GO:0003677">
    <property type="term" value="F:DNA binding"/>
    <property type="evidence" value="ECO:0007669"/>
    <property type="project" value="InterPro"/>
</dbReference>
<dbReference type="InterPro" id="IPR001387">
    <property type="entry name" value="Cro/C1-type_HTH"/>
</dbReference>
<dbReference type="PANTHER" id="PTHR37038">
    <property type="entry name" value="TRANSCRIPTIONAL REGULATOR-RELATED"/>
    <property type="match status" value="1"/>
</dbReference>